<evidence type="ECO:0000256" key="1">
    <source>
        <dbReference type="SAM" id="Phobius"/>
    </source>
</evidence>
<accession>A0A0G0YJC4</accession>
<keyword evidence="1" id="KW-1133">Transmembrane helix</keyword>
<feature type="transmembrane region" description="Helical" evidence="1">
    <location>
        <begin position="40"/>
        <end position="62"/>
    </location>
</feature>
<keyword evidence="1" id="KW-0812">Transmembrane</keyword>
<name>A0A0G0YJC4_UNCC2</name>
<dbReference type="AlphaFoldDB" id="A0A0G0YJC4"/>
<dbReference type="Proteomes" id="UP000033869">
    <property type="component" value="Unassembled WGS sequence"/>
</dbReference>
<comment type="caution">
    <text evidence="2">The sequence shown here is derived from an EMBL/GenBank/DDBJ whole genome shotgun (WGS) entry which is preliminary data.</text>
</comment>
<feature type="transmembrane region" description="Helical" evidence="1">
    <location>
        <begin position="12"/>
        <end position="34"/>
    </location>
</feature>
<keyword evidence="1" id="KW-0472">Membrane</keyword>
<gene>
    <name evidence="2" type="ORF">UU65_C0001G0016</name>
</gene>
<proteinExistence type="predicted"/>
<reference evidence="2 3" key="1">
    <citation type="journal article" date="2015" name="Nature">
        <title>rRNA introns, odd ribosomes, and small enigmatic genomes across a large radiation of phyla.</title>
        <authorList>
            <person name="Brown C.T."/>
            <person name="Hug L.A."/>
            <person name="Thomas B.C."/>
            <person name="Sharon I."/>
            <person name="Castelle C.J."/>
            <person name="Singh A."/>
            <person name="Wilkins M.J."/>
            <person name="Williams K.H."/>
            <person name="Banfield J.F."/>
        </authorList>
    </citation>
    <scope>NUCLEOTIDE SEQUENCE [LARGE SCALE GENOMIC DNA]</scope>
</reference>
<organism evidence="2 3">
    <name type="scientific">candidate division CPR2 bacterium GW2011_GWC1_41_48</name>
    <dbReference type="NCBI Taxonomy" id="1618344"/>
    <lineage>
        <taxon>Bacteria</taxon>
        <taxon>Bacteria division CPR2</taxon>
    </lineage>
</organism>
<dbReference type="EMBL" id="LCBL01000001">
    <property type="protein sequence ID" value="KKS09611.1"/>
    <property type="molecule type" value="Genomic_DNA"/>
</dbReference>
<evidence type="ECO:0000313" key="3">
    <source>
        <dbReference type="Proteomes" id="UP000033869"/>
    </source>
</evidence>
<sequence>MADGKSVSCKTVNCNGAAGGLYGLGFLGALVYFIQHATTFGAGVIGVLKALIWPAILVYKALDFLKL</sequence>
<protein>
    <submittedName>
        <fullName evidence="2">Membrane protein</fullName>
    </submittedName>
</protein>
<evidence type="ECO:0000313" key="2">
    <source>
        <dbReference type="EMBL" id="KKS09611.1"/>
    </source>
</evidence>